<evidence type="ECO:0000256" key="4">
    <source>
        <dbReference type="ARBA" id="ARBA00023125"/>
    </source>
</evidence>
<dbReference type="GO" id="GO:0000976">
    <property type="term" value="F:transcription cis-regulatory region binding"/>
    <property type="evidence" value="ECO:0007669"/>
    <property type="project" value="TreeGrafter"/>
</dbReference>
<organism evidence="8">
    <name type="scientific">Thermomicrobium roseum</name>
    <dbReference type="NCBI Taxonomy" id="500"/>
    <lineage>
        <taxon>Bacteria</taxon>
        <taxon>Pseudomonadati</taxon>
        <taxon>Thermomicrobiota</taxon>
        <taxon>Thermomicrobia</taxon>
        <taxon>Thermomicrobiales</taxon>
        <taxon>Thermomicrobiaceae</taxon>
        <taxon>Thermomicrobium</taxon>
    </lineage>
</organism>
<dbReference type="GO" id="GO:0005829">
    <property type="term" value="C:cytosol"/>
    <property type="evidence" value="ECO:0007669"/>
    <property type="project" value="TreeGrafter"/>
</dbReference>
<feature type="DNA-binding region" description="OmpR/PhoB-type" evidence="7">
    <location>
        <begin position="149"/>
        <end position="249"/>
    </location>
</feature>
<protein>
    <submittedName>
        <fullName evidence="8">Response regulator transcription factor</fullName>
    </submittedName>
</protein>
<evidence type="ECO:0000256" key="3">
    <source>
        <dbReference type="ARBA" id="ARBA00023015"/>
    </source>
</evidence>
<dbReference type="PANTHER" id="PTHR48111:SF22">
    <property type="entry name" value="REGULATOR OF RPOS"/>
    <property type="match status" value="1"/>
</dbReference>
<keyword evidence="5" id="KW-0804">Transcription</keyword>
<accession>A0A7C1K368</accession>
<dbReference type="GO" id="GO:0000156">
    <property type="term" value="F:phosphorelay response regulator activity"/>
    <property type="evidence" value="ECO:0007669"/>
    <property type="project" value="TreeGrafter"/>
</dbReference>
<dbReference type="PROSITE" id="PS50110">
    <property type="entry name" value="RESPONSE_REGULATORY"/>
    <property type="match status" value="1"/>
</dbReference>
<keyword evidence="3" id="KW-0805">Transcription regulation</keyword>
<keyword evidence="2" id="KW-0902">Two-component regulatory system</keyword>
<evidence type="ECO:0000256" key="5">
    <source>
        <dbReference type="ARBA" id="ARBA00023163"/>
    </source>
</evidence>
<dbReference type="InterPro" id="IPR039420">
    <property type="entry name" value="WalR-like"/>
</dbReference>
<dbReference type="InterPro" id="IPR001867">
    <property type="entry name" value="OmpR/PhoB-type_DNA-bd"/>
</dbReference>
<evidence type="ECO:0000256" key="6">
    <source>
        <dbReference type="PROSITE-ProRule" id="PRU00169"/>
    </source>
</evidence>
<reference evidence="8" key="1">
    <citation type="journal article" date="2020" name="mSystems">
        <title>Genome- and Community-Level Interaction Insights into Carbon Utilization and Element Cycling Functions of Hydrothermarchaeota in Hydrothermal Sediment.</title>
        <authorList>
            <person name="Zhou Z."/>
            <person name="Liu Y."/>
            <person name="Xu W."/>
            <person name="Pan J."/>
            <person name="Luo Z.H."/>
            <person name="Li M."/>
        </authorList>
    </citation>
    <scope>NUCLEOTIDE SEQUENCE [LARGE SCALE GENOMIC DNA]</scope>
    <source>
        <strain evidence="8">SpSt-222</strain>
    </source>
</reference>
<comment type="caution">
    <text evidence="8">The sequence shown here is derived from an EMBL/GenBank/DDBJ whole genome shotgun (WGS) entry which is preliminary data.</text>
</comment>
<dbReference type="SUPFAM" id="SSF46894">
    <property type="entry name" value="C-terminal effector domain of the bipartite response regulators"/>
    <property type="match status" value="1"/>
</dbReference>
<dbReference type="SUPFAM" id="SSF52172">
    <property type="entry name" value="CheY-like"/>
    <property type="match status" value="1"/>
</dbReference>
<dbReference type="PROSITE" id="PS51755">
    <property type="entry name" value="OMPR_PHOB"/>
    <property type="match status" value="1"/>
</dbReference>
<dbReference type="InterPro" id="IPR001789">
    <property type="entry name" value="Sig_transdc_resp-reg_receiver"/>
</dbReference>
<dbReference type="SMART" id="SM00862">
    <property type="entry name" value="Trans_reg_C"/>
    <property type="match status" value="1"/>
</dbReference>
<evidence type="ECO:0000313" key="8">
    <source>
        <dbReference type="EMBL" id="HEF66393.1"/>
    </source>
</evidence>
<dbReference type="Gene3D" id="3.40.50.2300">
    <property type="match status" value="1"/>
</dbReference>
<dbReference type="EMBL" id="DSJL01000011">
    <property type="protein sequence ID" value="HEF66393.1"/>
    <property type="molecule type" value="Genomic_DNA"/>
</dbReference>
<evidence type="ECO:0000256" key="2">
    <source>
        <dbReference type="ARBA" id="ARBA00023012"/>
    </source>
</evidence>
<gene>
    <name evidence="8" type="ORF">ENP47_12470</name>
</gene>
<dbReference type="Gene3D" id="1.10.10.10">
    <property type="entry name" value="Winged helix-like DNA-binding domain superfamily/Winged helix DNA-binding domain"/>
    <property type="match status" value="1"/>
</dbReference>
<dbReference type="PANTHER" id="PTHR48111">
    <property type="entry name" value="REGULATOR OF RPOS"/>
    <property type="match status" value="1"/>
</dbReference>
<dbReference type="InterPro" id="IPR016032">
    <property type="entry name" value="Sig_transdc_resp-reg_C-effctor"/>
</dbReference>
<dbReference type="GO" id="GO:0006355">
    <property type="term" value="P:regulation of DNA-templated transcription"/>
    <property type="evidence" value="ECO:0007669"/>
    <property type="project" value="InterPro"/>
</dbReference>
<evidence type="ECO:0000256" key="7">
    <source>
        <dbReference type="PROSITE-ProRule" id="PRU01091"/>
    </source>
</evidence>
<dbReference type="AlphaFoldDB" id="A0A7C1K368"/>
<dbReference type="SMART" id="SM00448">
    <property type="entry name" value="REC"/>
    <property type="match status" value="1"/>
</dbReference>
<proteinExistence type="predicted"/>
<keyword evidence="1" id="KW-0597">Phosphoprotein</keyword>
<sequence>MRRSHVGSSSQGAGPARGKLVMDIGLYLKDDVLDDILQVLLVRRGHRVLRVTSASALLRLAESDVRVVLLGAKGFPEGSGNDGLALCEQLRSGGYSGGILILTRDASFEFRLACFQKGADDVFSWPGEPAELLARVEALARRAYSEYPGVVVRVGPFVLDVLACTLTLPDQRTVSLSPTETRVLECLLRNAGIVIPRDRLIERVWGYDYGSGGNRLEVVIRRLRLKLEADADHPQFLCTIRGVGYVFRPPRAVVTPTEQRRAADTVASFSSLRGHA</sequence>
<comment type="caution">
    <text evidence="6">Lacks conserved residue(s) required for the propagation of feature annotation.</text>
</comment>
<dbReference type="GO" id="GO:0032993">
    <property type="term" value="C:protein-DNA complex"/>
    <property type="evidence" value="ECO:0007669"/>
    <property type="project" value="TreeGrafter"/>
</dbReference>
<name>A0A7C1K368_THERO</name>
<keyword evidence="4 7" id="KW-0238">DNA-binding</keyword>
<evidence type="ECO:0000256" key="1">
    <source>
        <dbReference type="ARBA" id="ARBA00022553"/>
    </source>
</evidence>
<dbReference type="InterPro" id="IPR011006">
    <property type="entry name" value="CheY-like_superfamily"/>
</dbReference>
<dbReference type="InterPro" id="IPR036388">
    <property type="entry name" value="WH-like_DNA-bd_sf"/>
</dbReference>
<dbReference type="CDD" id="cd00383">
    <property type="entry name" value="trans_reg_C"/>
    <property type="match status" value="1"/>
</dbReference>
<dbReference type="Pfam" id="PF00486">
    <property type="entry name" value="Trans_reg_C"/>
    <property type="match status" value="1"/>
</dbReference>